<evidence type="ECO:0000313" key="2">
    <source>
        <dbReference type="EMBL" id="ROS32128.1"/>
    </source>
</evidence>
<name>A0A3N2G667_9PSEU</name>
<dbReference type="PANTHER" id="PTHR42889">
    <property type="entry name" value="BLR3681 PROTEIN"/>
    <property type="match status" value="1"/>
</dbReference>
<dbReference type="GO" id="GO:0016787">
    <property type="term" value="F:hydrolase activity"/>
    <property type="evidence" value="ECO:0007669"/>
    <property type="project" value="InterPro"/>
</dbReference>
<evidence type="ECO:0000313" key="3">
    <source>
        <dbReference type="Proteomes" id="UP000274843"/>
    </source>
</evidence>
<comment type="caution">
    <text evidence="2">The sequence shown here is derived from an EMBL/GenBank/DDBJ whole genome shotgun (WGS) entry which is preliminary data.</text>
</comment>
<feature type="domain" description="Amidohydrolase-related" evidence="1">
    <location>
        <begin position="98"/>
        <end position="319"/>
    </location>
</feature>
<dbReference type="InterPro" id="IPR032466">
    <property type="entry name" value="Metal_Hydrolase"/>
</dbReference>
<dbReference type="Proteomes" id="UP000274843">
    <property type="component" value="Unassembled WGS sequence"/>
</dbReference>
<evidence type="ECO:0000259" key="1">
    <source>
        <dbReference type="Pfam" id="PF04909"/>
    </source>
</evidence>
<sequence>MIEEVPVIDAVVHAYNIDPSNFANKWGRPSAELVTASTYAAQIPGYRVPANEYMRDWSIEETASLVFLESNTDLAVHHVLPVGAFKDGMASVEKTHEAITRWPDRFIVYAGVDPMAGQAAIDEFDRQFELLGNPPGLKLYPNSWRDDDVLGWKMDDPEIAFPIFEHALNRGVKTVAIHKAVPLGPYAMEHYRVDDIDRAAMAFPDLNFEIVHGGSAFIEETAWQIARFPNVFVNLEITCAMAAIKPRMFQHAMASLLSVGGPYAAQQIVWGTGAMAYHPHPPLEAFWNFQFDQDVMDQYGVPQFTREMKAAVLSGNYARIMEIDVAERLERIADDEFSKAKKEGIAPPYSTTRSAGTHE</sequence>
<keyword evidence="3" id="KW-1185">Reference proteome</keyword>
<dbReference type="SUPFAM" id="SSF51556">
    <property type="entry name" value="Metallo-dependent hydrolases"/>
    <property type="match status" value="1"/>
</dbReference>
<dbReference type="Gene3D" id="3.20.20.140">
    <property type="entry name" value="Metal-dependent hydrolases"/>
    <property type="match status" value="1"/>
</dbReference>
<dbReference type="InterPro" id="IPR006680">
    <property type="entry name" value="Amidohydro-rel"/>
</dbReference>
<reference evidence="2 3" key="1">
    <citation type="submission" date="2018-11" db="EMBL/GenBank/DDBJ databases">
        <title>Sequencing the genomes of 1000 actinobacteria strains.</title>
        <authorList>
            <person name="Klenk H.-P."/>
        </authorList>
    </citation>
    <scope>NUCLEOTIDE SEQUENCE [LARGE SCALE GENOMIC DNA]</scope>
    <source>
        <strain evidence="2 3">DSM 44348</strain>
    </source>
</reference>
<proteinExistence type="predicted"/>
<dbReference type="RefSeq" id="WP_123687508.1">
    <property type="nucleotide sequence ID" value="NZ_RKHY01000002.1"/>
</dbReference>
<organism evidence="2 3">
    <name type="scientific">Amycolatopsis thermoflava</name>
    <dbReference type="NCBI Taxonomy" id="84480"/>
    <lineage>
        <taxon>Bacteria</taxon>
        <taxon>Bacillati</taxon>
        <taxon>Actinomycetota</taxon>
        <taxon>Actinomycetes</taxon>
        <taxon>Pseudonocardiales</taxon>
        <taxon>Pseudonocardiaceae</taxon>
        <taxon>Amycolatopsis</taxon>
        <taxon>Amycolatopsis methanolica group</taxon>
    </lineage>
</organism>
<dbReference type="AlphaFoldDB" id="A0A3N2G667"/>
<gene>
    <name evidence="2" type="ORF">EDD35_7876</name>
</gene>
<dbReference type="GeneID" id="301849098"/>
<protein>
    <recommendedName>
        <fullName evidence="1">Amidohydrolase-related domain-containing protein</fullName>
    </recommendedName>
</protein>
<dbReference type="EMBL" id="RKHY01000002">
    <property type="protein sequence ID" value="ROS32128.1"/>
    <property type="molecule type" value="Genomic_DNA"/>
</dbReference>
<dbReference type="Pfam" id="PF04909">
    <property type="entry name" value="Amidohydro_2"/>
    <property type="match status" value="1"/>
</dbReference>
<dbReference type="PANTHER" id="PTHR42889:SF1">
    <property type="entry name" value="BLR3681 PROTEIN"/>
    <property type="match status" value="1"/>
</dbReference>
<accession>A0A3N2G667</accession>